<dbReference type="Gene3D" id="3.40.50.300">
    <property type="entry name" value="P-loop containing nucleotide triphosphate hydrolases"/>
    <property type="match status" value="1"/>
</dbReference>
<comment type="similarity">
    <text evidence="1">Belongs to the ABC transporter superfamily.</text>
</comment>
<feature type="domain" description="SRCR" evidence="5">
    <location>
        <begin position="48"/>
        <end position="96"/>
    </location>
</feature>
<dbReference type="GO" id="GO:0140359">
    <property type="term" value="F:ABC-type transporter activity"/>
    <property type="evidence" value="ECO:0007669"/>
    <property type="project" value="InterPro"/>
</dbReference>
<evidence type="ECO:0000256" key="3">
    <source>
        <dbReference type="ARBA" id="ARBA00022741"/>
    </source>
</evidence>
<protein>
    <submittedName>
        <fullName evidence="7">ABC transporter ATP-binding protein</fullName>
    </submittedName>
</protein>
<keyword evidence="3" id="KW-0547">Nucleotide-binding</keyword>
<dbReference type="PROSITE" id="PS00211">
    <property type="entry name" value="ABC_TRANSPORTER_1"/>
    <property type="match status" value="1"/>
</dbReference>
<name>A0A6G7YMU8_9SPHN</name>
<dbReference type="PROSITE" id="PS50893">
    <property type="entry name" value="ABC_TRANSPORTER_2"/>
    <property type="match status" value="1"/>
</dbReference>
<dbReference type="RefSeq" id="WP_166410458.1">
    <property type="nucleotide sequence ID" value="NZ_CP049869.1"/>
</dbReference>
<dbReference type="InterPro" id="IPR001190">
    <property type="entry name" value="SRCR"/>
</dbReference>
<proteinExistence type="inferred from homology"/>
<keyword evidence="4 7" id="KW-0067">ATP-binding</keyword>
<dbReference type="Proteomes" id="UP000503222">
    <property type="component" value="Chromosome"/>
</dbReference>
<dbReference type="GO" id="GO:0016887">
    <property type="term" value="F:ATP hydrolysis activity"/>
    <property type="evidence" value="ECO:0007669"/>
    <property type="project" value="InterPro"/>
</dbReference>
<evidence type="ECO:0000259" key="5">
    <source>
        <dbReference type="PROSITE" id="PS50287"/>
    </source>
</evidence>
<dbReference type="InterPro" id="IPR050683">
    <property type="entry name" value="Bact_Polysacc_Export_ATP-bd"/>
</dbReference>
<gene>
    <name evidence="7" type="ORF">G7077_03200</name>
</gene>
<sequence>MIQLTNVCKDYETAGGRRRILNNINLTIRPGERVGILGRNGAGKSTLVRLISGAEPPTSGTIERFMSVSWPLAFSGGFHGTLTGADNLRFICRIYGADFESRLQFVQEFSELGSYLYEPVSTYSSGMRARLAFAVSMTIDFDCYLIDEVMAVGDERFRERCRVELFEKRADRAMLIVSHSHRYLKGTCHRFLLFRDGEIEEHDDFEEVYFRYKESIGEAFENKEQMVAEMQ</sequence>
<dbReference type="CDD" id="cd03220">
    <property type="entry name" value="ABC_KpsT_Wzt"/>
    <property type="match status" value="1"/>
</dbReference>
<dbReference type="EMBL" id="CP049869">
    <property type="protein sequence ID" value="QIK78064.1"/>
    <property type="molecule type" value="Genomic_DNA"/>
</dbReference>
<dbReference type="InterPro" id="IPR015860">
    <property type="entry name" value="ABC_transpr_TagH-like"/>
</dbReference>
<feature type="domain" description="ABC transporter" evidence="6">
    <location>
        <begin position="2"/>
        <end position="221"/>
    </location>
</feature>
<dbReference type="PROSITE" id="PS50287">
    <property type="entry name" value="SRCR_2"/>
    <property type="match status" value="1"/>
</dbReference>
<dbReference type="InterPro" id="IPR017871">
    <property type="entry name" value="ABC_transporter-like_CS"/>
</dbReference>
<evidence type="ECO:0000313" key="7">
    <source>
        <dbReference type="EMBL" id="QIK78064.1"/>
    </source>
</evidence>
<dbReference type="GO" id="GO:0016020">
    <property type="term" value="C:membrane"/>
    <property type="evidence" value="ECO:0007669"/>
    <property type="project" value="InterPro"/>
</dbReference>
<dbReference type="KEGG" id="spii:G7077_03200"/>
<keyword evidence="2" id="KW-0813">Transport</keyword>
<dbReference type="AlphaFoldDB" id="A0A6G7YMU8"/>
<reference evidence="7 8" key="1">
    <citation type="submission" date="2020-03" db="EMBL/GenBank/DDBJ databases">
        <title>Sphingomonas sp. nov., isolated from fish.</title>
        <authorList>
            <person name="Hyun D.-W."/>
            <person name="Bae J.-W."/>
        </authorList>
    </citation>
    <scope>NUCLEOTIDE SEQUENCE [LARGE SCALE GENOMIC DNA]</scope>
    <source>
        <strain evidence="7 8">HDW15B</strain>
    </source>
</reference>
<dbReference type="PANTHER" id="PTHR46743">
    <property type="entry name" value="TEICHOIC ACIDS EXPORT ATP-BINDING PROTEIN TAGH"/>
    <property type="match status" value="1"/>
</dbReference>
<dbReference type="InterPro" id="IPR003439">
    <property type="entry name" value="ABC_transporter-like_ATP-bd"/>
</dbReference>
<dbReference type="PANTHER" id="PTHR46743:SF2">
    <property type="entry name" value="TEICHOIC ACIDS EXPORT ATP-BINDING PROTEIN TAGH"/>
    <property type="match status" value="1"/>
</dbReference>
<dbReference type="SUPFAM" id="SSF52540">
    <property type="entry name" value="P-loop containing nucleoside triphosphate hydrolases"/>
    <property type="match status" value="1"/>
</dbReference>
<dbReference type="SMART" id="SM00382">
    <property type="entry name" value="AAA"/>
    <property type="match status" value="1"/>
</dbReference>
<dbReference type="InterPro" id="IPR003593">
    <property type="entry name" value="AAA+_ATPase"/>
</dbReference>
<evidence type="ECO:0000259" key="6">
    <source>
        <dbReference type="PROSITE" id="PS50893"/>
    </source>
</evidence>
<dbReference type="InterPro" id="IPR027417">
    <property type="entry name" value="P-loop_NTPase"/>
</dbReference>
<evidence type="ECO:0000256" key="4">
    <source>
        <dbReference type="ARBA" id="ARBA00022840"/>
    </source>
</evidence>
<evidence type="ECO:0000256" key="2">
    <source>
        <dbReference type="ARBA" id="ARBA00022448"/>
    </source>
</evidence>
<accession>A0A6G7YMU8</accession>
<dbReference type="Pfam" id="PF00005">
    <property type="entry name" value="ABC_tran"/>
    <property type="match status" value="1"/>
</dbReference>
<evidence type="ECO:0000313" key="8">
    <source>
        <dbReference type="Proteomes" id="UP000503222"/>
    </source>
</evidence>
<dbReference type="GO" id="GO:0005524">
    <property type="term" value="F:ATP binding"/>
    <property type="evidence" value="ECO:0007669"/>
    <property type="project" value="UniProtKB-KW"/>
</dbReference>
<keyword evidence="8" id="KW-1185">Reference proteome</keyword>
<organism evidence="7 8">
    <name type="scientific">Sphingomonas piscis</name>
    <dbReference type="NCBI Taxonomy" id="2714943"/>
    <lineage>
        <taxon>Bacteria</taxon>
        <taxon>Pseudomonadati</taxon>
        <taxon>Pseudomonadota</taxon>
        <taxon>Alphaproteobacteria</taxon>
        <taxon>Sphingomonadales</taxon>
        <taxon>Sphingomonadaceae</taxon>
        <taxon>Sphingomonas</taxon>
    </lineage>
</organism>
<evidence type="ECO:0000256" key="1">
    <source>
        <dbReference type="ARBA" id="ARBA00005417"/>
    </source>
</evidence>